<sequence>MADKVEVTPHELRKVADDLDGSARNVKAVLDRLAGARHAHEGKWGGDDFGKQFSGGNGYKKGAENLDSAVGSKVQLLHDYAGGLRGGADELEGAEDDNRRRFKS</sequence>
<protein>
    <recommendedName>
        <fullName evidence="3">WXG100 family type VII secretion target</fullName>
    </recommendedName>
</protein>
<dbReference type="EMBL" id="QZFU01000019">
    <property type="protein sequence ID" value="RJO75105.1"/>
    <property type="molecule type" value="Genomic_DNA"/>
</dbReference>
<name>A0A3A4KAP1_9NOCA</name>
<reference evidence="1 2" key="1">
    <citation type="submission" date="2018-09" db="EMBL/GenBank/DDBJ databases">
        <title>YIM PH21274 draft genome.</title>
        <authorList>
            <person name="Miao C."/>
        </authorList>
    </citation>
    <scope>NUCLEOTIDE SEQUENCE [LARGE SCALE GENOMIC DNA]</scope>
    <source>
        <strain evidence="1 2">YIM PH 21724</strain>
    </source>
</reference>
<dbReference type="Proteomes" id="UP000266677">
    <property type="component" value="Unassembled WGS sequence"/>
</dbReference>
<keyword evidence="2" id="KW-1185">Reference proteome</keyword>
<dbReference type="AlphaFoldDB" id="A0A3A4KAP1"/>
<evidence type="ECO:0000313" key="2">
    <source>
        <dbReference type="Proteomes" id="UP000266677"/>
    </source>
</evidence>
<dbReference type="InterPro" id="IPR036689">
    <property type="entry name" value="ESAT-6-like_sf"/>
</dbReference>
<gene>
    <name evidence="1" type="ORF">D5S18_17170</name>
</gene>
<organism evidence="1 2">
    <name type="scientific">Nocardia panacis</name>
    <dbReference type="NCBI Taxonomy" id="2340916"/>
    <lineage>
        <taxon>Bacteria</taxon>
        <taxon>Bacillati</taxon>
        <taxon>Actinomycetota</taxon>
        <taxon>Actinomycetes</taxon>
        <taxon>Mycobacteriales</taxon>
        <taxon>Nocardiaceae</taxon>
        <taxon>Nocardia</taxon>
    </lineage>
</organism>
<accession>A0A3A4KAP1</accession>
<evidence type="ECO:0000313" key="1">
    <source>
        <dbReference type="EMBL" id="RJO75105.1"/>
    </source>
</evidence>
<dbReference type="OrthoDB" id="4562539at2"/>
<dbReference type="Gene3D" id="1.10.287.1060">
    <property type="entry name" value="ESAT-6-like"/>
    <property type="match status" value="1"/>
</dbReference>
<dbReference type="RefSeq" id="WP_120041979.1">
    <property type="nucleotide sequence ID" value="NZ_QZFU01000019.1"/>
</dbReference>
<proteinExistence type="predicted"/>
<evidence type="ECO:0008006" key="3">
    <source>
        <dbReference type="Google" id="ProtNLM"/>
    </source>
</evidence>
<comment type="caution">
    <text evidence="1">The sequence shown here is derived from an EMBL/GenBank/DDBJ whole genome shotgun (WGS) entry which is preliminary data.</text>
</comment>
<dbReference type="SUPFAM" id="SSF140453">
    <property type="entry name" value="EsxAB dimer-like"/>
    <property type="match status" value="1"/>
</dbReference>